<organism evidence="3">
    <name type="scientific">human gut metagenome</name>
    <dbReference type="NCBI Taxonomy" id="408170"/>
    <lineage>
        <taxon>unclassified sequences</taxon>
        <taxon>metagenomes</taxon>
        <taxon>organismal metagenomes</taxon>
    </lineage>
</organism>
<gene>
    <name evidence="3" type="ORF">Q604_UNBC11300G0001</name>
</gene>
<feature type="non-terminal residue" evidence="3">
    <location>
        <position position="1"/>
    </location>
</feature>
<sequence length="65" mass="6668">ALPIFWPFFAIGFVVATISQVTLIGLGVIGVALALIYLTLSKQGGTGNGGSSNTGDPLGDIIDRY</sequence>
<protein>
    <submittedName>
        <fullName evidence="3">Fructose permease iic component</fullName>
    </submittedName>
</protein>
<feature type="transmembrane region" description="Helical" evidence="2">
    <location>
        <begin position="6"/>
        <end position="38"/>
    </location>
</feature>
<reference evidence="3" key="1">
    <citation type="submission" date="2013-12" db="EMBL/GenBank/DDBJ databases">
        <title>A Varibaculum cambriense genome reconstructed from a premature infant gut community with otherwise low bacterial novelty that shifts toward anaerobic metabolism during the third week of life.</title>
        <authorList>
            <person name="Brown C.T."/>
            <person name="Sharon I."/>
            <person name="Thomas B.C."/>
            <person name="Castelle C.J."/>
            <person name="Morowitz M.J."/>
            <person name="Banfield J.F."/>
        </authorList>
    </citation>
    <scope>NUCLEOTIDE SEQUENCE</scope>
</reference>
<feature type="region of interest" description="Disordered" evidence="1">
    <location>
        <begin position="42"/>
        <end position="65"/>
    </location>
</feature>
<dbReference type="AlphaFoldDB" id="W1XY02"/>
<proteinExistence type="predicted"/>
<comment type="caution">
    <text evidence="3">The sequence shown here is derived from an EMBL/GenBank/DDBJ whole genome shotgun (WGS) entry which is preliminary data.</text>
</comment>
<keyword evidence="2" id="KW-1133">Transmembrane helix</keyword>
<accession>W1XY02</accession>
<dbReference type="EMBL" id="AZMM01011300">
    <property type="protein sequence ID" value="ETJ34275.1"/>
    <property type="molecule type" value="Genomic_DNA"/>
</dbReference>
<keyword evidence="2" id="KW-0472">Membrane</keyword>
<evidence type="ECO:0000313" key="3">
    <source>
        <dbReference type="EMBL" id="ETJ34275.1"/>
    </source>
</evidence>
<evidence type="ECO:0000256" key="1">
    <source>
        <dbReference type="SAM" id="MobiDB-lite"/>
    </source>
</evidence>
<keyword evidence="2" id="KW-0812">Transmembrane</keyword>
<evidence type="ECO:0000256" key="2">
    <source>
        <dbReference type="SAM" id="Phobius"/>
    </source>
</evidence>
<name>W1XY02_9ZZZZ</name>